<dbReference type="InterPro" id="IPR025142">
    <property type="entry name" value="DUF4073"/>
</dbReference>
<dbReference type="InterPro" id="IPR036415">
    <property type="entry name" value="Lamin_tail_dom_sf"/>
</dbReference>
<dbReference type="InterPro" id="IPR008964">
    <property type="entry name" value="Invasin/intimin_cell_adhesion"/>
</dbReference>
<dbReference type="InterPro" id="IPR039975">
    <property type="entry name" value="IFT52"/>
</dbReference>
<name>A0ABY1JLE0_9BACL</name>
<reference evidence="2 3" key="1">
    <citation type="submission" date="2017-01" db="EMBL/GenBank/DDBJ databases">
        <authorList>
            <person name="Varghese N."/>
            <person name="Submissions S."/>
        </authorList>
    </citation>
    <scope>NUCLEOTIDE SEQUENCE [LARGE SCALE GENOMIC DNA]</scope>
    <source>
        <strain evidence="2 3">ATCC 23464</strain>
    </source>
</reference>
<dbReference type="Pfam" id="PF02368">
    <property type="entry name" value="Big_2"/>
    <property type="match status" value="2"/>
</dbReference>
<dbReference type="InterPro" id="IPR003343">
    <property type="entry name" value="Big_2"/>
</dbReference>
<dbReference type="PANTHER" id="PTHR12969:SF7">
    <property type="entry name" value="INTRAFLAGELLAR TRANSPORT PROTEIN 52 HOMOLOG"/>
    <property type="match status" value="1"/>
</dbReference>
<dbReference type="Gene3D" id="2.60.40.1080">
    <property type="match status" value="2"/>
</dbReference>
<dbReference type="Pfam" id="PF00932">
    <property type="entry name" value="LTD"/>
    <property type="match status" value="1"/>
</dbReference>
<dbReference type="InterPro" id="IPR016195">
    <property type="entry name" value="Pol/histidinol_Pase-like"/>
</dbReference>
<comment type="caution">
    <text evidence="2">The sequence shown here is derived from an EMBL/GenBank/DDBJ whole genome shotgun (WGS) entry which is preliminary data.</text>
</comment>
<evidence type="ECO:0000313" key="3">
    <source>
        <dbReference type="Proteomes" id="UP000186666"/>
    </source>
</evidence>
<dbReference type="Proteomes" id="UP000186666">
    <property type="component" value="Unassembled WGS sequence"/>
</dbReference>
<dbReference type="SUPFAM" id="SSF74853">
    <property type="entry name" value="Lamin A/C globular tail domain"/>
    <property type="match status" value="1"/>
</dbReference>
<dbReference type="PANTHER" id="PTHR12969">
    <property type="entry name" value="NGD5/OSM-6/IFT52"/>
    <property type="match status" value="1"/>
</dbReference>
<dbReference type="SUPFAM" id="SSF89550">
    <property type="entry name" value="PHP domain-like"/>
    <property type="match status" value="1"/>
</dbReference>
<dbReference type="PROSITE" id="PS51841">
    <property type="entry name" value="LTD"/>
    <property type="match status" value="1"/>
</dbReference>
<organism evidence="2 3">
    <name type="scientific">Paenibacillus macquariensis</name>
    <dbReference type="NCBI Taxonomy" id="948756"/>
    <lineage>
        <taxon>Bacteria</taxon>
        <taxon>Bacillati</taxon>
        <taxon>Bacillota</taxon>
        <taxon>Bacilli</taxon>
        <taxon>Bacillales</taxon>
        <taxon>Paenibacillaceae</taxon>
        <taxon>Paenibacillus</taxon>
    </lineage>
</organism>
<keyword evidence="3" id="KW-1185">Reference proteome</keyword>
<feature type="non-terminal residue" evidence="2">
    <location>
        <position position="2174"/>
    </location>
</feature>
<dbReference type="NCBIfam" id="NF038032">
    <property type="entry name" value="CehA_McbA_metalo"/>
    <property type="match status" value="1"/>
</dbReference>
<dbReference type="EMBL" id="FTNK01000001">
    <property type="protein sequence ID" value="SIQ38354.1"/>
    <property type="molecule type" value="Genomic_DNA"/>
</dbReference>
<dbReference type="InterPro" id="IPR055458">
    <property type="entry name" value="IFT52_GIFT"/>
</dbReference>
<proteinExistence type="predicted"/>
<sequence length="2174" mass="232012">MYSHPVKQKKWYSLALTIILFVTTLLPTGLMANVPTVSAASTVGLKGFKAGDVVFSQMYINGGNKGAFYNTKFFELYNNTDRDIDLSGWSIAYSAAGTMSFAAGKALKGTLKAHSYFLITGATGTTGGVDLPVKTDFESGLSPSGSAGGAVVLAQTTAAVGSNADNADIVDLFAYSNATTTVFKNPMYWGKPFIADNVGSGTILRKTNVGSDPRANVGLGNGWFTKDTSVDFVMNAPANTSKPDEVSVKNSSYMTSPDATKITFNKGAGSVTGAPSAVPASSSVAVYAENNGVVSKLGMVTAAADGSFSVNGLNTGSNSSVFVTHTDTAQTSPKESTYTRINDIGYAKGVEKISDLRTNDGSGLPLNIGYDTTIEGVVTADNKSLGLEKTNIMLQDATGGIQVIGNQDLAEQIQSSNKIRVDGRVVFTAGTTQFLPTSVSDLGQGNEITADKINFSTLASYGSAEPLEGKLVTFKGKVTNIPATGPDYNVTVADDAGNAIIVRILATSGIDVSKEDVTLNDSYTFTGIVGQSKLTSPFTSGYYVLPRKLADVKGDLQLQHTPLEKAYKGIDVSFTAMAKNADSVTLYYNGADNSPYQSLLMETADHQNYNVKIPQQQVKDKLSYYIEAVGGGDTVSQGKADAPITINVVEDQDGPQYFDATPADGDSIESKHPVISVSLKDPSGVDTSSIQLSLDDVDVTSKATVTETEVSLALTSADDLSEGIHHVVVKSKDKLGNPSTGSWSFEVVKLFIGGNHYRGTTHNHTNISHDGAGSPAEALKAALAHNYDFFAFSDHSHDIDSKLVGTDSVERKGMKERAGGADWQLTKDLAKQYTKDDQFVVFPAFEMTSTTWGHSNVFGTDNFIDRVEEGGTYQKLQNYYAWVMTYDNVVAQFNHPEMSKNAFDNFIPYDKNVDKLFTMLEVGNGSGKYSYVNVENMFFKALDLGWHVAPTYGEDNHDATWGQTKKRTVIVSEDLSQESLLESMRKMRVYFSEDPNATLDFSANGYYMGSTTDTKSLEFDISGSDAVSESSSDPEYSFIKTPSNDNVEKVELITNGGKVLETFVTKADSTSFHWQPKYTVTGGQQWFVVRVTQKDGDRTYSSPIWSPVEPLSVSVSNVDAVDGAIVGGVPANLKATISNLGTLGVNKLTAHFYYDSQDEQHFIADATIDSLNSNQSAAANVIWNNPVVGDHKIIVVLEAGDGHDLGSNKYEQVFSIKAPLGKTIMIDATHSNENTTTDNGTYKDNLKTFTIMMKQQGYTVVENKTGITSQSLASATVLMITHPATSYNSGEIDVIKQFVQGGGSLLTTEKSNFGGSNQNLNDILSNVGSSIMVNNDGVFDETAYGNFWATPISSNFSVRLHPKPVQNQLTDFVPTIEYYSGSSLAKTDGSGKKVPLVDSGRTTILVQGNESTFQDTSTIKADSVSYNVQTSNGKTGPALENITGGSAIPLIASEEVGKGRVVVSGMNIFNDKQMDQSFNAKGNDPFALNVINWLSHREPKVVSLEEARKLPEETEVVVQGQVTTAAGVFYDAFYMQDETGGIMGFSEVPEGSLKVGDTVRAYGRIKVFENNTELEFDKFDNSIVKITSGLPVLPKAVKTQEANAEQNQGLLVKVVGTVEEVPDDNSYVINDGSGKILVYTDGYIINQSGVPIPKLKVGDKLSAIGLASKFAEGNRIRVRDSRELFNADTLVPVTAITLDNSSLILNVGSSDELNATISPSNATNKAVIWSSSDESVASVADGIVVGVKPGKAKVTATAMDGNYKAEAYVQVMAAVPAAPNVTADNVNRKIIGINETMEYNMDNKTWIAYVAANPPVIDGDHTIQVRVKAGDNAPAGEITTIHFGTLVPVLTGFTWAKGSKVGTQAVTVPEGALKYVIGAAGFQSAPIVGSLATVYTHQLRMNEDIAVASGQHIYIVSVNQADQITGWADVTLSADQMVPPTILAGWNFDADSNIATSGINENLDKKVTLVGAASTSYAAGSGPSGKAGKAIASSDWTMDPAYWEASVETTGFTNIQVSSFQYGSGTGPKDFKVEYSLDEKLWSPVPNSNIVVASNWTSSKLVNLSLPAKADNQSVVYIRWIKASLMSVNNAAIASGGTDRIDEISITGIPSDVQQPPVQVTGITLDQTKVDLKIGETAQLTASIAPVDAANKDVTWATNDETVAQVSDTGMITA</sequence>
<evidence type="ECO:0000259" key="1">
    <source>
        <dbReference type="PROSITE" id="PS51841"/>
    </source>
</evidence>
<dbReference type="Pfam" id="PF23355">
    <property type="entry name" value="IFT52_GIFT"/>
    <property type="match status" value="1"/>
</dbReference>
<feature type="domain" description="LTD" evidence="1">
    <location>
        <begin position="34"/>
        <end position="164"/>
    </location>
</feature>
<protein>
    <recommendedName>
        <fullName evidence="1">LTD domain-containing protein</fullName>
    </recommendedName>
</protein>
<dbReference type="Gene3D" id="2.60.40.10">
    <property type="entry name" value="Immunoglobulins"/>
    <property type="match status" value="1"/>
</dbReference>
<evidence type="ECO:0000313" key="2">
    <source>
        <dbReference type="EMBL" id="SIQ38354.1"/>
    </source>
</evidence>
<accession>A0ABY1JLE0</accession>
<dbReference type="InterPro" id="IPR013783">
    <property type="entry name" value="Ig-like_fold"/>
</dbReference>
<dbReference type="InterPro" id="IPR001322">
    <property type="entry name" value="Lamin_tail_dom"/>
</dbReference>
<dbReference type="SUPFAM" id="SSF49373">
    <property type="entry name" value="Invasin/intimin cell-adhesion fragments"/>
    <property type="match status" value="2"/>
</dbReference>
<dbReference type="Pfam" id="PF13285">
    <property type="entry name" value="DUF4073"/>
    <property type="match status" value="1"/>
</dbReference>
<dbReference type="SUPFAM" id="SSF52317">
    <property type="entry name" value="Class I glutamine amidotransferase-like"/>
    <property type="match status" value="1"/>
</dbReference>
<dbReference type="Gene3D" id="3.40.50.880">
    <property type="match status" value="1"/>
</dbReference>
<dbReference type="SMART" id="SM00635">
    <property type="entry name" value="BID_2"/>
    <property type="match status" value="2"/>
</dbReference>
<dbReference type="InterPro" id="IPR029062">
    <property type="entry name" value="Class_I_gatase-like"/>
</dbReference>
<dbReference type="RefSeq" id="WP_076576649.1">
    <property type="nucleotide sequence ID" value="NZ_FTNK01000001.1"/>
</dbReference>
<gene>
    <name evidence="2" type="ORF">SAMN05421578_101525</name>
</gene>
<dbReference type="Gene3D" id="3.20.20.140">
    <property type="entry name" value="Metal-dependent hydrolases"/>
    <property type="match status" value="1"/>
</dbReference>